<reference evidence="4" key="1">
    <citation type="submission" date="2025-08" db="UniProtKB">
        <authorList>
            <consortium name="RefSeq"/>
        </authorList>
    </citation>
    <scope>IDENTIFICATION</scope>
    <source>
        <tissue evidence="4">Whole sample</tissue>
    </source>
</reference>
<feature type="signal peptide" evidence="2">
    <location>
        <begin position="1"/>
        <end position="18"/>
    </location>
</feature>
<dbReference type="PANTHER" id="PTHR24043">
    <property type="entry name" value="SCAVENGER RECEPTOR CLASS F"/>
    <property type="match status" value="1"/>
</dbReference>
<evidence type="ECO:0000313" key="4">
    <source>
        <dbReference type="RefSeq" id="XP_022291166.1"/>
    </source>
</evidence>
<dbReference type="GO" id="GO:0005044">
    <property type="term" value="F:scavenger receptor activity"/>
    <property type="evidence" value="ECO:0007669"/>
    <property type="project" value="InterPro"/>
</dbReference>
<accession>A0A8B8AIU0</accession>
<keyword evidence="1" id="KW-0245">EGF-like domain</keyword>
<keyword evidence="3" id="KW-1185">Reference proteome</keyword>
<keyword evidence="2" id="KW-0732">Signal</keyword>
<dbReference type="RefSeq" id="XP_022291166.1">
    <property type="nucleotide sequence ID" value="XM_022435458.1"/>
</dbReference>
<dbReference type="KEGG" id="cvn:111102636"/>
<sequence>MIVGLAYLLGVMVLRISGEEDIGTQPEWCNDGYMGVFCENRCPFPYYGDQCKQKCKCRREECDHVTGCPPPADTCPVGFIGTYCETSCKYPNYGEGCQQKCMCSKLRCNSSTGCVVKTNLKSAGLQIRKDTTSAQNTINGSFEAQQEYSTRIQAYNIKKTHGYIQGISELNQNWNV</sequence>
<dbReference type="AlphaFoldDB" id="A0A8B8AIU0"/>
<gene>
    <name evidence="4" type="primary">LOC111102636</name>
</gene>
<protein>
    <submittedName>
        <fullName evidence="4">Multiple epidermal growth factor-like domains protein 10</fullName>
    </submittedName>
</protein>
<dbReference type="PANTHER" id="PTHR24043:SF8">
    <property type="entry name" value="EGF-LIKE DOMAIN-CONTAINING PROTEIN"/>
    <property type="match status" value="1"/>
</dbReference>
<organism evidence="3 4">
    <name type="scientific">Crassostrea virginica</name>
    <name type="common">Eastern oyster</name>
    <dbReference type="NCBI Taxonomy" id="6565"/>
    <lineage>
        <taxon>Eukaryota</taxon>
        <taxon>Metazoa</taxon>
        <taxon>Spiralia</taxon>
        <taxon>Lophotrochozoa</taxon>
        <taxon>Mollusca</taxon>
        <taxon>Bivalvia</taxon>
        <taxon>Autobranchia</taxon>
        <taxon>Pteriomorphia</taxon>
        <taxon>Ostreida</taxon>
        <taxon>Ostreoidea</taxon>
        <taxon>Ostreidae</taxon>
        <taxon>Crassostrea</taxon>
    </lineage>
</organism>
<dbReference type="InterPro" id="IPR042635">
    <property type="entry name" value="MEGF10/SREC1/2-like"/>
</dbReference>
<name>A0A8B8AIU0_CRAVI</name>
<proteinExistence type="predicted"/>
<dbReference type="GeneID" id="111102636"/>
<feature type="chain" id="PRO_5034174777" evidence="2">
    <location>
        <begin position="19"/>
        <end position="176"/>
    </location>
</feature>
<evidence type="ECO:0000256" key="1">
    <source>
        <dbReference type="ARBA" id="ARBA00022536"/>
    </source>
</evidence>
<evidence type="ECO:0000256" key="2">
    <source>
        <dbReference type="SAM" id="SignalP"/>
    </source>
</evidence>
<dbReference type="OrthoDB" id="6162545at2759"/>
<dbReference type="Gene3D" id="2.170.300.10">
    <property type="entry name" value="Tie2 ligand-binding domain superfamily"/>
    <property type="match status" value="2"/>
</dbReference>
<evidence type="ECO:0000313" key="3">
    <source>
        <dbReference type="Proteomes" id="UP000694844"/>
    </source>
</evidence>
<dbReference type="Proteomes" id="UP000694844">
    <property type="component" value="Chromosome 7"/>
</dbReference>